<evidence type="ECO:0000256" key="1">
    <source>
        <dbReference type="SAM" id="MobiDB-lite"/>
    </source>
</evidence>
<feature type="compositionally biased region" description="Basic residues" evidence="1">
    <location>
        <begin position="1"/>
        <end position="25"/>
    </location>
</feature>
<feature type="compositionally biased region" description="Low complexity" evidence="1">
    <location>
        <begin position="118"/>
        <end position="131"/>
    </location>
</feature>
<gene>
    <name evidence="2" type="ORF">BSL78_22666</name>
</gene>
<feature type="region of interest" description="Disordered" evidence="1">
    <location>
        <begin position="394"/>
        <end position="416"/>
    </location>
</feature>
<dbReference type="Proteomes" id="UP000230750">
    <property type="component" value="Unassembled WGS sequence"/>
</dbReference>
<feature type="region of interest" description="Disordered" evidence="1">
    <location>
        <begin position="1"/>
        <end position="45"/>
    </location>
</feature>
<sequence>MIRLQRVKNRKVQTKMKSKKKKRASISRGTGTDFEKVEEPKKSEEISLNDSFGIWMGENTSTPQKKCLSADSPVWFTHSQVKINDHSAHSIVLFEEPTSSPNSKPTLDSAPNQRKQNSSPTESSTESTVSPIRGSVDPQKLNFSPVGQEIDESGTLLFYPSGKVYFRKGNGKAVNREMDTRCPTNETDCTISPSELDKTRPISEHVSFMSDPESGKTDLKLAFDDEDIGEAETDGQIECEIRNGSASHEATVKGVPLGTSLTGVRWARDDFTNQGNQNLHCNYNIGKVKTFNNQGKVPLKTSSVANTDKGNNLSIGRRIVDRRKWENNNYIIDHNWAEDKENLSPLIPRQRRSRKGIALKVDDVIKNFNDAMEDLKDTHQDINVRAYSVQESMTEKNRGSALPVHEAKVYSPPPSMSTDIADTLKRHETGDRTVQLRDVTNNLVRGQYKAPSQVQFRSPSAVRSRTLPTGRNWSNVPDKHIYCNLPSMMFPCLSQQDARSKDTTTFQSANIPENDHFNNRLDDIKDCCEVRRRDCKTVARHESTASGSQLGARQVDMNENFVAMGEVNRTPEELIEPASSNIQAHHQSNSVPYTNSNGYAHAQTQTTAKERTSITCPDRSEERLIKTAVGKKVPKLLEFFETHSTSPRTTRPKSQRSLVSSVKSSVSDRINELETKTLIASSHQQTSVRRSLSGEPSEENDRIPSASRENVTNHRFRRSLPTSLSSRKIPDQFTNMVTTDIDRGGRSSKARRSDTFYFEEKKKKNFQAAENGRVPRMQIQGKRPAKEAILLCDYQPHVAGKKKSFPFNEGRLSKFSAIGLLVRFEFEISIIGRNDFDRSTKDAGNKNENRFTDMKRCHSNGGYLLEPYLVVQPHIAGGVDEVTILLGEVVIMNCKQTDSKNSDWARVYVPRTQSFGPVPLSVTQPLAFEPDAT</sequence>
<evidence type="ECO:0008006" key="4">
    <source>
        <dbReference type="Google" id="ProtNLM"/>
    </source>
</evidence>
<feature type="compositionally biased region" description="Polar residues" evidence="1">
    <location>
        <begin position="97"/>
        <end position="117"/>
    </location>
</feature>
<evidence type="ECO:0000313" key="2">
    <source>
        <dbReference type="EMBL" id="PIK40486.1"/>
    </source>
</evidence>
<protein>
    <recommendedName>
        <fullName evidence="4">SH3 domain-containing protein</fullName>
    </recommendedName>
</protein>
<feature type="compositionally biased region" description="Polar residues" evidence="1">
    <location>
        <begin position="678"/>
        <end position="690"/>
    </location>
</feature>
<reference evidence="2 3" key="1">
    <citation type="journal article" date="2017" name="PLoS Biol.">
        <title>The sea cucumber genome provides insights into morphological evolution and visceral regeneration.</title>
        <authorList>
            <person name="Zhang X."/>
            <person name="Sun L."/>
            <person name="Yuan J."/>
            <person name="Sun Y."/>
            <person name="Gao Y."/>
            <person name="Zhang L."/>
            <person name="Li S."/>
            <person name="Dai H."/>
            <person name="Hamel J.F."/>
            <person name="Liu C."/>
            <person name="Yu Y."/>
            <person name="Liu S."/>
            <person name="Lin W."/>
            <person name="Guo K."/>
            <person name="Jin S."/>
            <person name="Xu P."/>
            <person name="Storey K.B."/>
            <person name="Huan P."/>
            <person name="Zhang T."/>
            <person name="Zhou Y."/>
            <person name="Zhang J."/>
            <person name="Lin C."/>
            <person name="Li X."/>
            <person name="Xing L."/>
            <person name="Huo D."/>
            <person name="Sun M."/>
            <person name="Wang L."/>
            <person name="Mercier A."/>
            <person name="Li F."/>
            <person name="Yang H."/>
            <person name="Xiang J."/>
        </authorList>
    </citation>
    <scope>NUCLEOTIDE SEQUENCE [LARGE SCALE GENOMIC DNA]</scope>
    <source>
        <strain evidence="2">Shaxun</strain>
        <tissue evidence="2">Muscle</tissue>
    </source>
</reference>
<feature type="region of interest" description="Disordered" evidence="1">
    <location>
        <begin position="643"/>
        <end position="727"/>
    </location>
</feature>
<feature type="compositionally biased region" description="Low complexity" evidence="1">
    <location>
        <begin position="655"/>
        <end position="667"/>
    </location>
</feature>
<name>A0A2G8JXI7_STIJA</name>
<evidence type="ECO:0000313" key="3">
    <source>
        <dbReference type="Proteomes" id="UP000230750"/>
    </source>
</evidence>
<keyword evidence="3" id="KW-1185">Reference proteome</keyword>
<organism evidence="2 3">
    <name type="scientific">Stichopus japonicus</name>
    <name type="common">Sea cucumber</name>
    <dbReference type="NCBI Taxonomy" id="307972"/>
    <lineage>
        <taxon>Eukaryota</taxon>
        <taxon>Metazoa</taxon>
        <taxon>Echinodermata</taxon>
        <taxon>Eleutherozoa</taxon>
        <taxon>Echinozoa</taxon>
        <taxon>Holothuroidea</taxon>
        <taxon>Aspidochirotacea</taxon>
        <taxon>Aspidochirotida</taxon>
        <taxon>Stichopodidae</taxon>
        <taxon>Apostichopus</taxon>
    </lineage>
</organism>
<dbReference type="EMBL" id="MRZV01001116">
    <property type="protein sequence ID" value="PIK40486.1"/>
    <property type="molecule type" value="Genomic_DNA"/>
</dbReference>
<comment type="caution">
    <text evidence="2">The sequence shown here is derived from an EMBL/GenBank/DDBJ whole genome shotgun (WGS) entry which is preliminary data.</text>
</comment>
<dbReference type="AlphaFoldDB" id="A0A2G8JXI7"/>
<accession>A0A2G8JXI7</accession>
<proteinExistence type="predicted"/>
<feature type="region of interest" description="Disordered" evidence="1">
    <location>
        <begin position="96"/>
        <end position="141"/>
    </location>
</feature>
<dbReference type="OrthoDB" id="10072642at2759"/>
<feature type="compositionally biased region" description="Basic and acidic residues" evidence="1">
    <location>
        <begin position="33"/>
        <end position="45"/>
    </location>
</feature>